<sequence>MASVGSRLHIQILKILCQREGFNRCFSSATTCSYRKKQYLKRIRNCNNGQICNNKVQSCASSSSANVDTSTENKVNPFKLVEHDLATISDDIKKKLMSERLELRSMAQYLFDGQGKLFRPLVVLLMAQALNCHNSKCDNGSLLSPQKEIAMIAEMIHTASLIHDDVIDTSATRRGKPTAILTGDYILSEASIALARLKNDKVVSILSQLIDDTLDFTSCDMIMGKPTAADLRLGLATAPVLFAAQEHSELNAMIMRRFSQEGDVEKAREYYFMSTLHTLINVGKSIIFTGHGKYKHSIFAEYQFLKKISNSEFFNLMLIDMQ</sequence>
<evidence type="ECO:0000313" key="8">
    <source>
        <dbReference type="EMBL" id="KAJ8307465.1"/>
    </source>
</evidence>
<dbReference type="InterPro" id="IPR008949">
    <property type="entry name" value="Isoprenoid_synthase_dom_sf"/>
</dbReference>
<dbReference type="Gene3D" id="1.10.600.10">
    <property type="entry name" value="Farnesyl Diphosphate Synthase"/>
    <property type="match status" value="2"/>
</dbReference>
<protein>
    <submittedName>
        <fullName evidence="8">Uncharacterized protein</fullName>
    </submittedName>
</protein>
<keyword evidence="3 7" id="KW-0808">Transferase</keyword>
<keyword evidence="5" id="KW-0460">Magnesium</keyword>
<comment type="similarity">
    <text evidence="2 7">Belongs to the FPP/GGPP synthase family.</text>
</comment>
<dbReference type="SUPFAM" id="SSF48576">
    <property type="entry name" value="Terpenoid synthases"/>
    <property type="match status" value="1"/>
</dbReference>
<keyword evidence="6" id="KW-0414">Isoprene biosynthesis</keyword>
<organism evidence="8 9">
    <name type="scientific">Tegillarca granosa</name>
    <name type="common">Malaysian cockle</name>
    <name type="synonym">Anadara granosa</name>
    <dbReference type="NCBI Taxonomy" id="220873"/>
    <lineage>
        <taxon>Eukaryota</taxon>
        <taxon>Metazoa</taxon>
        <taxon>Spiralia</taxon>
        <taxon>Lophotrochozoa</taxon>
        <taxon>Mollusca</taxon>
        <taxon>Bivalvia</taxon>
        <taxon>Autobranchia</taxon>
        <taxon>Pteriomorphia</taxon>
        <taxon>Arcoida</taxon>
        <taxon>Arcoidea</taxon>
        <taxon>Arcidae</taxon>
        <taxon>Tegillarca</taxon>
    </lineage>
</organism>
<comment type="caution">
    <text evidence="8">The sequence shown here is derived from an EMBL/GenBank/DDBJ whole genome shotgun (WGS) entry which is preliminary data.</text>
</comment>
<accession>A0ABQ9EUV5</accession>
<evidence type="ECO:0000313" key="9">
    <source>
        <dbReference type="Proteomes" id="UP001217089"/>
    </source>
</evidence>
<dbReference type="Pfam" id="PF00348">
    <property type="entry name" value="polyprenyl_synt"/>
    <property type="match status" value="1"/>
</dbReference>
<evidence type="ECO:0000256" key="7">
    <source>
        <dbReference type="RuleBase" id="RU004466"/>
    </source>
</evidence>
<comment type="cofactor">
    <cofactor evidence="1">
        <name>Mg(2+)</name>
        <dbReference type="ChEBI" id="CHEBI:18420"/>
    </cofactor>
</comment>
<proteinExistence type="inferred from homology"/>
<evidence type="ECO:0000256" key="4">
    <source>
        <dbReference type="ARBA" id="ARBA00022723"/>
    </source>
</evidence>
<dbReference type="InterPro" id="IPR000092">
    <property type="entry name" value="Polyprenyl_synt"/>
</dbReference>
<evidence type="ECO:0000256" key="5">
    <source>
        <dbReference type="ARBA" id="ARBA00022842"/>
    </source>
</evidence>
<evidence type="ECO:0000256" key="1">
    <source>
        <dbReference type="ARBA" id="ARBA00001946"/>
    </source>
</evidence>
<gene>
    <name evidence="8" type="ORF">KUTeg_015549</name>
</gene>
<dbReference type="PROSITE" id="PS00723">
    <property type="entry name" value="POLYPRENYL_SYNTHASE_1"/>
    <property type="match status" value="1"/>
</dbReference>
<keyword evidence="4" id="KW-0479">Metal-binding</keyword>
<dbReference type="EMBL" id="JARBDR010000793">
    <property type="protein sequence ID" value="KAJ8307465.1"/>
    <property type="molecule type" value="Genomic_DNA"/>
</dbReference>
<evidence type="ECO:0000256" key="2">
    <source>
        <dbReference type="ARBA" id="ARBA00006706"/>
    </source>
</evidence>
<reference evidence="8 9" key="1">
    <citation type="submission" date="2022-12" db="EMBL/GenBank/DDBJ databases">
        <title>Chromosome-level genome of Tegillarca granosa.</title>
        <authorList>
            <person name="Kim J."/>
        </authorList>
    </citation>
    <scope>NUCLEOTIDE SEQUENCE [LARGE SCALE GENOMIC DNA]</scope>
    <source>
        <strain evidence="8">Teg-2019</strain>
        <tissue evidence="8">Adductor muscle</tissue>
    </source>
</reference>
<dbReference type="Proteomes" id="UP001217089">
    <property type="component" value="Unassembled WGS sequence"/>
</dbReference>
<dbReference type="PANTHER" id="PTHR12001">
    <property type="entry name" value="GERANYLGERANYL PYROPHOSPHATE SYNTHASE"/>
    <property type="match status" value="1"/>
</dbReference>
<dbReference type="PANTHER" id="PTHR12001:SF69">
    <property type="entry name" value="ALL TRANS-POLYPRENYL-DIPHOSPHATE SYNTHASE PDSS1"/>
    <property type="match status" value="1"/>
</dbReference>
<name>A0ABQ9EUV5_TEGGR</name>
<evidence type="ECO:0000256" key="6">
    <source>
        <dbReference type="ARBA" id="ARBA00023229"/>
    </source>
</evidence>
<evidence type="ECO:0000256" key="3">
    <source>
        <dbReference type="ARBA" id="ARBA00022679"/>
    </source>
</evidence>
<keyword evidence="9" id="KW-1185">Reference proteome</keyword>
<dbReference type="InterPro" id="IPR033749">
    <property type="entry name" value="Polyprenyl_synt_CS"/>
</dbReference>